<accession>A0A6N6M5R8</accession>
<dbReference type="EMBL" id="WACR01000008">
    <property type="protein sequence ID" value="KAB1063543.1"/>
    <property type="molecule type" value="Genomic_DNA"/>
</dbReference>
<evidence type="ECO:0000313" key="2">
    <source>
        <dbReference type="EMBL" id="KAB1063543.1"/>
    </source>
</evidence>
<dbReference type="InterPro" id="IPR001296">
    <property type="entry name" value="Glyco_trans_1"/>
</dbReference>
<feature type="domain" description="Glycosyl transferase family 1" evidence="1">
    <location>
        <begin position="195"/>
        <end position="346"/>
    </location>
</feature>
<dbReference type="RefSeq" id="WP_151169101.1">
    <property type="nucleotide sequence ID" value="NZ_WACR01000008.1"/>
</dbReference>
<sequence>MKIAINTSHQRFGGAIQVALSFINECRNFTQHEFFVWVGPGVRKSLVQDEFTSNFHFEHFDFGAINLQKTFEINRTMQEVENRVQPDVIIATSGPSYFHSKAPQIIGYNLPLYIYPESPFIKGLSAYSSFRRYLKKKLHFYFFKRDADIYVVQTDDVNKRVRKALGSDQVYTVTNTASNYYKDWEKCPAKLRHKDENTFRFVTISSYYGHKDLEIIPKVLEILKSRGVGNVEFVLTLKEEDYQKYIGFHGQIQNVGPIKPPECPSLYSECDGMFLPTLAECFSASYPEAMIMEKPILTTDLGFARSICGDAALFYEPKNAEHAADQIERLIEDKDLQGDLIAKGKEQLKTFDSPQERAEKYINLCEKLVIESHKE</sequence>
<name>A0A6N6M5R8_9FLAO</name>
<proteinExistence type="predicted"/>
<dbReference type="Proteomes" id="UP000435357">
    <property type="component" value="Unassembled WGS sequence"/>
</dbReference>
<evidence type="ECO:0000313" key="3">
    <source>
        <dbReference type="Proteomes" id="UP000435357"/>
    </source>
</evidence>
<keyword evidence="3" id="KW-1185">Reference proteome</keyword>
<comment type="caution">
    <text evidence="2">The sequence shown here is derived from an EMBL/GenBank/DDBJ whole genome shotgun (WGS) entry which is preliminary data.</text>
</comment>
<protein>
    <submittedName>
        <fullName evidence="2">Glycosyltransferase</fullName>
    </submittedName>
</protein>
<dbReference type="Pfam" id="PF00534">
    <property type="entry name" value="Glycos_transf_1"/>
    <property type="match status" value="1"/>
</dbReference>
<reference evidence="2 3" key="1">
    <citation type="submission" date="2019-09" db="EMBL/GenBank/DDBJ databases">
        <title>Genomes of Cryomorphaceae.</title>
        <authorList>
            <person name="Bowman J.P."/>
        </authorList>
    </citation>
    <scope>NUCLEOTIDE SEQUENCE [LARGE SCALE GENOMIC DNA]</scope>
    <source>
        <strain evidence="2 3">KCTC 52047</strain>
    </source>
</reference>
<dbReference type="Gene3D" id="3.40.50.2000">
    <property type="entry name" value="Glycogen Phosphorylase B"/>
    <property type="match status" value="2"/>
</dbReference>
<dbReference type="SUPFAM" id="SSF53756">
    <property type="entry name" value="UDP-Glycosyltransferase/glycogen phosphorylase"/>
    <property type="match status" value="1"/>
</dbReference>
<gene>
    <name evidence="2" type="ORF">F3059_10780</name>
</gene>
<dbReference type="GO" id="GO:0016757">
    <property type="term" value="F:glycosyltransferase activity"/>
    <property type="evidence" value="ECO:0007669"/>
    <property type="project" value="InterPro"/>
</dbReference>
<organism evidence="2 3">
    <name type="scientific">Salibacter halophilus</name>
    <dbReference type="NCBI Taxonomy" id="1803916"/>
    <lineage>
        <taxon>Bacteria</taxon>
        <taxon>Pseudomonadati</taxon>
        <taxon>Bacteroidota</taxon>
        <taxon>Flavobacteriia</taxon>
        <taxon>Flavobacteriales</taxon>
        <taxon>Salibacteraceae</taxon>
        <taxon>Salibacter</taxon>
    </lineage>
</organism>
<dbReference type="AlphaFoldDB" id="A0A6N6M5R8"/>
<dbReference type="PANTHER" id="PTHR46401">
    <property type="entry name" value="GLYCOSYLTRANSFERASE WBBK-RELATED"/>
    <property type="match status" value="1"/>
</dbReference>
<dbReference type="PANTHER" id="PTHR46401:SF8">
    <property type="entry name" value="BLL6006 PROTEIN"/>
    <property type="match status" value="1"/>
</dbReference>
<keyword evidence="2" id="KW-0808">Transferase</keyword>
<dbReference type="OrthoDB" id="502646at2"/>
<evidence type="ECO:0000259" key="1">
    <source>
        <dbReference type="Pfam" id="PF00534"/>
    </source>
</evidence>